<dbReference type="EMBL" id="CP049257">
    <property type="protein sequence ID" value="QIG43146.1"/>
    <property type="molecule type" value="Genomic_DNA"/>
</dbReference>
<sequence length="328" mass="37024">MTTEAGREAVTDVLGEPYVAETLELPPDDEGEVVATLVHRSAAATSTKAVLHVHGFADYFFQTGYAEWWTERGYDFYALDLRKYGRSLGPHQTPTYVTDLAEYDAELDEAWRRITERDGHTEVVLSAHSTGGLVTGLWADRRRPAQLVGAVMNSPWLDLQGSTLRRVVTTPIIKQLGARQPRREIKRHVTGFYTRSLHRDHEGEWDFDLLWKPIESFTVYAGWLRAVREGHARLHRGLALSCPVLVLSSGRSALPEEMGEEVHGTDIVLDVEQIRRWATAYGPHVTYVAVDGARHDVVLSREEPRARAYAAVDTWMRAWVDPPSRSLL</sequence>
<organism evidence="2 3">
    <name type="scientific">Nocardioides anomalus</name>
    <dbReference type="NCBI Taxonomy" id="2712223"/>
    <lineage>
        <taxon>Bacteria</taxon>
        <taxon>Bacillati</taxon>
        <taxon>Actinomycetota</taxon>
        <taxon>Actinomycetes</taxon>
        <taxon>Propionibacteriales</taxon>
        <taxon>Nocardioidaceae</taxon>
        <taxon>Nocardioides</taxon>
    </lineage>
</organism>
<protein>
    <submittedName>
        <fullName evidence="2">Alpha/beta hydrolase</fullName>
    </submittedName>
</protein>
<gene>
    <name evidence="2" type="ORF">G5V58_10580</name>
</gene>
<dbReference type="Pfam" id="PF12146">
    <property type="entry name" value="Hydrolase_4"/>
    <property type="match status" value="1"/>
</dbReference>
<accession>A0A6G6WD65</accession>
<dbReference type="InterPro" id="IPR029058">
    <property type="entry name" value="AB_hydrolase_fold"/>
</dbReference>
<keyword evidence="2" id="KW-0378">Hydrolase</keyword>
<dbReference type="Proteomes" id="UP000502996">
    <property type="component" value="Chromosome"/>
</dbReference>
<keyword evidence="3" id="KW-1185">Reference proteome</keyword>
<dbReference type="GO" id="GO:0016787">
    <property type="term" value="F:hydrolase activity"/>
    <property type="evidence" value="ECO:0007669"/>
    <property type="project" value="UniProtKB-KW"/>
</dbReference>
<name>A0A6G6WD65_9ACTN</name>
<feature type="domain" description="Serine aminopeptidase S33" evidence="1">
    <location>
        <begin position="47"/>
        <end position="253"/>
    </location>
</feature>
<dbReference type="Gene3D" id="3.40.50.1820">
    <property type="entry name" value="alpha/beta hydrolase"/>
    <property type="match status" value="1"/>
</dbReference>
<dbReference type="SUPFAM" id="SSF53474">
    <property type="entry name" value="alpha/beta-Hydrolases"/>
    <property type="match status" value="1"/>
</dbReference>
<dbReference type="AlphaFoldDB" id="A0A6G6WD65"/>
<dbReference type="KEGG" id="nano:G5V58_10580"/>
<reference evidence="2 3" key="1">
    <citation type="submission" date="2020-02" db="EMBL/GenBank/DDBJ databases">
        <title>Full genome sequence of Nocardioides sp. R-3366.</title>
        <authorList>
            <person name="Im W.-T."/>
        </authorList>
    </citation>
    <scope>NUCLEOTIDE SEQUENCE [LARGE SCALE GENOMIC DNA]</scope>
    <source>
        <strain evidence="2 3">R-3366</strain>
    </source>
</reference>
<proteinExistence type="predicted"/>
<dbReference type="RefSeq" id="WP_165232090.1">
    <property type="nucleotide sequence ID" value="NZ_CP049257.1"/>
</dbReference>
<evidence type="ECO:0000259" key="1">
    <source>
        <dbReference type="Pfam" id="PF12146"/>
    </source>
</evidence>
<dbReference type="InterPro" id="IPR022742">
    <property type="entry name" value="Hydrolase_4"/>
</dbReference>
<evidence type="ECO:0000313" key="3">
    <source>
        <dbReference type="Proteomes" id="UP000502996"/>
    </source>
</evidence>
<evidence type="ECO:0000313" key="2">
    <source>
        <dbReference type="EMBL" id="QIG43146.1"/>
    </source>
</evidence>